<dbReference type="Pfam" id="PF02195">
    <property type="entry name" value="ParB_N"/>
    <property type="match status" value="1"/>
</dbReference>
<dbReference type="EMBL" id="JYON01000037">
    <property type="protein sequence ID" value="KJH69618.1"/>
    <property type="molecule type" value="Genomic_DNA"/>
</dbReference>
<dbReference type="GO" id="GO:0005694">
    <property type="term" value="C:chromosome"/>
    <property type="evidence" value="ECO:0007669"/>
    <property type="project" value="TreeGrafter"/>
</dbReference>
<evidence type="ECO:0000256" key="1">
    <source>
        <dbReference type="ARBA" id="ARBA00006295"/>
    </source>
</evidence>
<comment type="similarity">
    <text evidence="1">Belongs to the ParB family.</text>
</comment>
<protein>
    <recommendedName>
        <fullName evidence="2">ParB-like N-terminal domain-containing protein</fullName>
    </recommendedName>
</protein>
<proteinExistence type="inferred from homology"/>
<gene>
    <name evidence="3" type="ORF">UH38_22560</name>
</gene>
<sequence length="319" mass="36721">MARRSLKEAVENSPQLEAFVFGRSVSNEPAPANTLQLLPRKSVNLTFSFTRDRKPLRHYYDREELEKWVESDIKINGIQSPLWVRLLPGSSADNYELVAGLRRYLAAEILNLDSVPALVYDWSDEEAYIASLSENINRRSFSVLEQLDGTLNLLAIKLDTTLEGAVQALYRLNNEVKKVNQNVLVSDEYEIVESTFNFLGQISWRSFVSTRLPLLKKPPEILQAIREGKIEYTKALEIAKVKDEQERQDLLQLAICDCLSLTQIKQHILKLTPKSQRKVSTTQDRFSDTYKRIKAAKVWEDPKKARQLERLMAQLEQLL</sequence>
<dbReference type="STRING" id="1618023.UH38_22560"/>
<dbReference type="RefSeq" id="WP_045056963.1">
    <property type="nucleotide sequence ID" value="NZ_CAWMDP010000036.1"/>
</dbReference>
<organism evidence="3 4">
    <name type="scientific">Aliterella atlantica CENA595</name>
    <dbReference type="NCBI Taxonomy" id="1618023"/>
    <lineage>
        <taxon>Bacteria</taxon>
        <taxon>Bacillati</taxon>
        <taxon>Cyanobacteriota</taxon>
        <taxon>Cyanophyceae</taxon>
        <taxon>Chroococcidiopsidales</taxon>
        <taxon>Aliterellaceae</taxon>
        <taxon>Aliterella</taxon>
    </lineage>
</organism>
<dbReference type="InterPro" id="IPR003115">
    <property type="entry name" value="ParB_N"/>
</dbReference>
<dbReference type="NCBIfam" id="TIGR00180">
    <property type="entry name" value="parB_part"/>
    <property type="match status" value="1"/>
</dbReference>
<dbReference type="InterPro" id="IPR004437">
    <property type="entry name" value="ParB/RepB/Spo0J"/>
</dbReference>
<comment type="caution">
    <text evidence="3">The sequence shown here is derived from an EMBL/GenBank/DDBJ whole genome shotgun (WGS) entry which is preliminary data.</text>
</comment>
<evidence type="ECO:0000313" key="4">
    <source>
        <dbReference type="Proteomes" id="UP000032452"/>
    </source>
</evidence>
<dbReference type="OrthoDB" id="9802051at2"/>
<dbReference type="SMART" id="SM00470">
    <property type="entry name" value="ParB"/>
    <property type="match status" value="1"/>
</dbReference>
<dbReference type="AlphaFoldDB" id="A0A0D8ZLA5"/>
<dbReference type="Proteomes" id="UP000032452">
    <property type="component" value="Unassembled WGS sequence"/>
</dbReference>
<reference evidence="3 4" key="1">
    <citation type="submission" date="2015-02" db="EMBL/GenBank/DDBJ databases">
        <title>Draft genome of a novel marine cyanobacterium (Chroococcales) isolated from South Atlantic Ocean.</title>
        <authorList>
            <person name="Rigonato J."/>
            <person name="Alvarenga D.O."/>
            <person name="Branco L.H."/>
            <person name="Varani A.M."/>
            <person name="Brandini F.P."/>
            <person name="Fiore M.F."/>
        </authorList>
    </citation>
    <scope>NUCLEOTIDE SEQUENCE [LARGE SCALE GENOMIC DNA]</scope>
    <source>
        <strain evidence="3 4">CENA595</strain>
    </source>
</reference>
<dbReference type="InterPro" id="IPR036086">
    <property type="entry name" value="ParB/Sulfiredoxin_sf"/>
</dbReference>
<dbReference type="PATRIC" id="fig|1618023.3.peg.3035"/>
<dbReference type="Gene3D" id="1.10.10.2830">
    <property type="match status" value="1"/>
</dbReference>
<dbReference type="Pfam" id="PF17762">
    <property type="entry name" value="HTH_ParB"/>
    <property type="match status" value="1"/>
</dbReference>
<dbReference type="SUPFAM" id="SSF109709">
    <property type="entry name" value="KorB DNA-binding domain-like"/>
    <property type="match status" value="1"/>
</dbReference>
<feature type="domain" description="ParB-like N-terminal" evidence="2">
    <location>
        <begin position="43"/>
        <end position="136"/>
    </location>
</feature>
<dbReference type="InterPro" id="IPR041468">
    <property type="entry name" value="HTH_ParB/Spo0J"/>
</dbReference>
<dbReference type="InterPro" id="IPR050336">
    <property type="entry name" value="Chromosome_partition/occlusion"/>
</dbReference>
<dbReference type="Gene3D" id="3.90.1530.30">
    <property type="match status" value="1"/>
</dbReference>
<dbReference type="GO" id="GO:0007059">
    <property type="term" value="P:chromosome segregation"/>
    <property type="evidence" value="ECO:0007669"/>
    <property type="project" value="TreeGrafter"/>
</dbReference>
<accession>A0A0D8ZLA5</accession>
<keyword evidence="4" id="KW-1185">Reference proteome</keyword>
<evidence type="ECO:0000259" key="2">
    <source>
        <dbReference type="SMART" id="SM00470"/>
    </source>
</evidence>
<name>A0A0D8ZLA5_9CYAN</name>
<dbReference type="GO" id="GO:0003677">
    <property type="term" value="F:DNA binding"/>
    <property type="evidence" value="ECO:0007669"/>
    <property type="project" value="InterPro"/>
</dbReference>
<dbReference type="PANTHER" id="PTHR33375">
    <property type="entry name" value="CHROMOSOME-PARTITIONING PROTEIN PARB-RELATED"/>
    <property type="match status" value="1"/>
</dbReference>
<evidence type="ECO:0000313" key="3">
    <source>
        <dbReference type="EMBL" id="KJH69618.1"/>
    </source>
</evidence>
<dbReference type="SUPFAM" id="SSF110849">
    <property type="entry name" value="ParB/Sulfiredoxin"/>
    <property type="match status" value="1"/>
</dbReference>
<dbReference type="PANTHER" id="PTHR33375:SF7">
    <property type="entry name" value="CHROMOSOME 2-PARTITIONING PROTEIN PARB-RELATED"/>
    <property type="match status" value="1"/>
</dbReference>